<accession>A0A3N0EAH4</accession>
<dbReference type="OrthoDB" id="3479895at2"/>
<evidence type="ECO:0000313" key="3">
    <source>
        <dbReference type="Proteomes" id="UP000269198"/>
    </source>
</evidence>
<gene>
    <name evidence="2" type="ORF">EFW17_10595</name>
</gene>
<dbReference type="EMBL" id="RJMB01000009">
    <property type="protein sequence ID" value="RNL84873.1"/>
    <property type="molecule type" value="Genomic_DNA"/>
</dbReference>
<comment type="caution">
    <text evidence="2">The sequence shown here is derived from an EMBL/GenBank/DDBJ whole genome shotgun (WGS) entry which is preliminary data.</text>
</comment>
<dbReference type="Proteomes" id="UP000269198">
    <property type="component" value="Unassembled WGS sequence"/>
</dbReference>
<evidence type="ECO:0000313" key="2">
    <source>
        <dbReference type="EMBL" id="RNL84873.1"/>
    </source>
</evidence>
<dbReference type="AlphaFoldDB" id="A0A3N0EAH4"/>
<protein>
    <submittedName>
        <fullName evidence="2">Uncharacterized protein</fullName>
    </submittedName>
</protein>
<keyword evidence="3" id="KW-1185">Reference proteome</keyword>
<name>A0A3N0EAH4_9ACTN</name>
<proteinExistence type="predicted"/>
<evidence type="ECO:0000256" key="1">
    <source>
        <dbReference type="SAM" id="MobiDB-lite"/>
    </source>
</evidence>
<feature type="region of interest" description="Disordered" evidence="1">
    <location>
        <begin position="1"/>
        <end position="25"/>
    </location>
</feature>
<sequence>MRQPSATHADTTETYTFDPGSLSSAQRMGDACAICHTKWPRPRARIGELPDGATVFGCRECAEIIASHTSRTVTHALAAH</sequence>
<organism evidence="2 3">
    <name type="scientific">Halostreptopolyspora alba</name>
    <dbReference type="NCBI Taxonomy" id="2487137"/>
    <lineage>
        <taxon>Bacteria</taxon>
        <taxon>Bacillati</taxon>
        <taxon>Actinomycetota</taxon>
        <taxon>Actinomycetes</taxon>
        <taxon>Streptosporangiales</taxon>
        <taxon>Nocardiopsidaceae</taxon>
        <taxon>Halostreptopolyspora</taxon>
    </lineage>
</organism>
<reference evidence="2 3" key="1">
    <citation type="submission" date="2018-11" db="EMBL/GenBank/DDBJ databases">
        <title>The genome draft of YIM 96095.</title>
        <authorList>
            <person name="Tang S.-K."/>
            <person name="Chunyu W.-X."/>
            <person name="Feng Y.-Z."/>
        </authorList>
    </citation>
    <scope>NUCLEOTIDE SEQUENCE [LARGE SCALE GENOMIC DNA]</scope>
    <source>
        <strain evidence="2 3">YIM 96095</strain>
    </source>
</reference>